<protein>
    <submittedName>
        <fullName evidence="9">Zinc transporter ZitB</fullName>
    </submittedName>
</protein>
<dbReference type="EMBL" id="BAMD01000076">
    <property type="protein sequence ID" value="GAF05257.1"/>
    <property type="molecule type" value="Genomic_DNA"/>
</dbReference>
<evidence type="ECO:0000313" key="9">
    <source>
        <dbReference type="EMBL" id="GAF05257.1"/>
    </source>
</evidence>
<dbReference type="Pfam" id="PF01545">
    <property type="entry name" value="Cation_efflux"/>
    <property type="match status" value="1"/>
</dbReference>
<evidence type="ECO:0000259" key="8">
    <source>
        <dbReference type="Pfam" id="PF01545"/>
    </source>
</evidence>
<dbReference type="PANTHER" id="PTHR45755:SF4">
    <property type="entry name" value="ZINC TRANSPORTER 7"/>
    <property type="match status" value="1"/>
</dbReference>
<dbReference type="GO" id="GO:0005385">
    <property type="term" value="F:zinc ion transmembrane transporter activity"/>
    <property type="evidence" value="ECO:0007669"/>
    <property type="project" value="InterPro"/>
</dbReference>
<keyword evidence="4 7" id="KW-1133">Transmembrane helix</keyword>
<organism evidence="9 10">
    <name type="scientific">Saccharicrinis fermentans DSM 9555 = JCM 21142</name>
    <dbReference type="NCBI Taxonomy" id="869213"/>
    <lineage>
        <taxon>Bacteria</taxon>
        <taxon>Pseudomonadati</taxon>
        <taxon>Bacteroidota</taxon>
        <taxon>Bacteroidia</taxon>
        <taxon>Marinilabiliales</taxon>
        <taxon>Marinilabiliaceae</taxon>
        <taxon>Saccharicrinis</taxon>
    </lineage>
</organism>
<keyword evidence="5" id="KW-0406">Ion transport</keyword>
<dbReference type="InterPro" id="IPR027469">
    <property type="entry name" value="Cation_efflux_TMD_sf"/>
</dbReference>
<dbReference type="GO" id="GO:0006882">
    <property type="term" value="P:intracellular zinc ion homeostasis"/>
    <property type="evidence" value="ECO:0007669"/>
    <property type="project" value="InterPro"/>
</dbReference>
<evidence type="ECO:0000256" key="3">
    <source>
        <dbReference type="ARBA" id="ARBA00022692"/>
    </source>
</evidence>
<feature type="transmembrane region" description="Helical" evidence="7">
    <location>
        <begin position="41"/>
        <end position="60"/>
    </location>
</feature>
<evidence type="ECO:0000256" key="7">
    <source>
        <dbReference type="SAM" id="Phobius"/>
    </source>
</evidence>
<evidence type="ECO:0000256" key="1">
    <source>
        <dbReference type="ARBA" id="ARBA00004141"/>
    </source>
</evidence>
<comment type="subcellular location">
    <subcellularLocation>
        <location evidence="1">Membrane</location>
        <topology evidence="1">Multi-pass membrane protein</topology>
    </subcellularLocation>
</comment>
<keyword evidence="10" id="KW-1185">Reference proteome</keyword>
<keyword evidence="3 7" id="KW-0812">Transmembrane</keyword>
<dbReference type="SUPFAM" id="SSF161111">
    <property type="entry name" value="Cation efflux protein transmembrane domain-like"/>
    <property type="match status" value="1"/>
</dbReference>
<keyword evidence="6 7" id="KW-0472">Membrane</keyword>
<comment type="caution">
    <text evidence="9">The sequence shown here is derived from an EMBL/GenBank/DDBJ whole genome shotgun (WGS) entry which is preliminary data.</text>
</comment>
<evidence type="ECO:0000256" key="6">
    <source>
        <dbReference type="ARBA" id="ARBA00023136"/>
    </source>
</evidence>
<dbReference type="GO" id="GO:0016020">
    <property type="term" value="C:membrane"/>
    <property type="evidence" value="ECO:0007669"/>
    <property type="project" value="UniProtKB-SubCell"/>
</dbReference>
<evidence type="ECO:0000313" key="10">
    <source>
        <dbReference type="Proteomes" id="UP000019402"/>
    </source>
</evidence>
<feature type="domain" description="Cation efflux protein transmembrane" evidence="8">
    <location>
        <begin position="13"/>
        <end position="94"/>
    </location>
</feature>
<proteinExistence type="predicted"/>
<dbReference type="Proteomes" id="UP000019402">
    <property type="component" value="Unassembled WGS sequence"/>
</dbReference>
<dbReference type="Gene3D" id="1.20.1510.10">
    <property type="entry name" value="Cation efflux protein transmembrane domain"/>
    <property type="match status" value="1"/>
</dbReference>
<dbReference type="eggNOG" id="COG1230">
    <property type="taxonomic scope" value="Bacteria"/>
</dbReference>
<dbReference type="PANTHER" id="PTHR45755">
    <property type="match status" value="1"/>
</dbReference>
<dbReference type="InterPro" id="IPR058533">
    <property type="entry name" value="Cation_efflux_TM"/>
</dbReference>
<sequence>MEHHQHEKKTLWVVLLTAITMVVEIIYGITTNSMALLADGIHMGSHVLAIGLSWLAYVIVRRVSKSKKFNGNSSKILSLSGYSSGLMLLIFALLSW</sequence>
<evidence type="ECO:0000256" key="4">
    <source>
        <dbReference type="ARBA" id="ARBA00022989"/>
    </source>
</evidence>
<feature type="transmembrane region" description="Helical" evidence="7">
    <location>
        <begin position="76"/>
        <end position="94"/>
    </location>
</feature>
<gene>
    <name evidence="9" type="ORF">JCM21142_93984</name>
</gene>
<evidence type="ECO:0000256" key="2">
    <source>
        <dbReference type="ARBA" id="ARBA00022448"/>
    </source>
</evidence>
<dbReference type="OrthoDB" id="9809646at2"/>
<feature type="transmembrane region" description="Helical" evidence="7">
    <location>
        <begin position="12"/>
        <end position="29"/>
    </location>
</feature>
<dbReference type="AlphaFoldDB" id="W7YA95"/>
<keyword evidence="2" id="KW-0813">Transport</keyword>
<accession>W7YA95</accession>
<dbReference type="STRING" id="869213.GCA_000517085_01012"/>
<reference evidence="9 10" key="1">
    <citation type="journal article" date="2014" name="Genome Announc.">
        <title>Draft Genome Sequence of Cytophaga fermentans JCM 21142T, a Facultative Anaerobe Isolated from Marine Mud.</title>
        <authorList>
            <person name="Starns D."/>
            <person name="Oshima K."/>
            <person name="Suda W."/>
            <person name="Iino T."/>
            <person name="Yuki M."/>
            <person name="Inoue J."/>
            <person name="Kitamura K."/>
            <person name="Iida T."/>
            <person name="Darby A."/>
            <person name="Hattori M."/>
            <person name="Ohkuma M."/>
        </authorList>
    </citation>
    <scope>NUCLEOTIDE SEQUENCE [LARGE SCALE GENOMIC DNA]</scope>
    <source>
        <strain evidence="9 10">JCM 21142</strain>
    </source>
</reference>
<name>W7YA95_9BACT</name>
<dbReference type="InterPro" id="IPR045316">
    <property type="entry name" value="Msc2-like"/>
</dbReference>
<evidence type="ECO:0000256" key="5">
    <source>
        <dbReference type="ARBA" id="ARBA00023065"/>
    </source>
</evidence>